<reference evidence="3 4" key="1">
    <citation type="submission" date="2024-09" db="EMBL/GenBank/DDBJ databases">
        <authorList>
            <person name="Pan X."/>
        </authorList>
    </citation>
    <scope>NUCLEOTIDE SEQUENCE [LARGE SCALE GENOMIC DNA]</scope>
    <source>
        <strain evidence="3 4">B2969</strain>
    </source>
</reference>
<gene>
    <name evidence="3" type="ORF">ACH3VR_08780</name>
</gene>
<dbReference type="InterPro" id="IPR020471">
    <property type="entry name" value="AKR"/>
</dbReference>
<dbReference type="CDD" id="cd19088">
    <property type="entry name" value="AKR_AKR13B1"/>
    <property type="match status" value="1"/>
</dbReference>
<dbReference type="InterPro" id="IPR023210">
    <property type="entry name" value="NADP_OxRdtase_dom"/>
</dbReference>
<evidence type="ECO:0000256" key="1">
    <source>
        <dbReference type="ARBA" id="ARBA00023002"/>
    </source>
</evidence>
<dbReference type="InterPro" id="IPR050791">
    <property type="entry name" value="Aldo-Keto_reductase"/>
</dbReference>
<dbReference type="PANTHER" id="PTHR43625">
    <property type="entry name" value="AFLATOXIN B1 ALDEHYDE REDUCTASE"/>
    <property type="match status" value="1"/>
</dbReference>
<sequence>MQQRTLAGRQVSAIGLGAMPLSMNNDKEYPSFEDAVATMHAALDAGVTLVDTADIYAPAWDEMGHNERLVAEALRTWDGDAASIFVTTKGGITRGEGEAWGRDGSEAYLRSAVEKSLEILGVDQIELYQYHRPDRWLVYGDIIRSLGRLREEGLVRAVGISNASVEEIQIAIDVLGEGNLASVQNEFSPRHPGSYGELRFCGERGIAFLPWSPLGGTGGGARSVGERFAAFRQVGEAHGVSPQQVVLAWELALDPHVIPIPGARRAASITDSARAADLELSADDVARLSESVGIFAEDWA</sequence>
<evidence type="ECO:0000259" key="2">
    <source>
        <dbReference type="Pfam" id="PF00248"/>
    </source>
</evidence>
<proteinExistence type="predicted"/>
<dbReference type="SUPFAM" id="SSF51430">
    <property type="entry name" value="NAD(P)-linked oxidoreductase"/>
    <property type="match status" value="1"/>
</dbReference>
<dbReference type="PANTHER" id="PTHR43625:SF40">
    <property type="entry name" value="ALDO-KETO REDUCTASE YAKC [NADP(+)]"/>
    <property type="match status" value="1"/>
</dbReference>
<dbReference type="EMBL" id="JBIQWL010000002">
    <property type="protein sequence ID" value="MFH8250442.1"/>
    <property type="molecule type" value="Genomic_DNA"/>
</dbReference>
<keyword evidence="1" id="KW-0560">Oxidoreductase</keyword>
<dbReference type="Proteomes" id="UP001610861">
    <property type="component" value="Unassembled WGS sequence"/>
</dbReference>
<protein>
    <submittedName>
        <fullName evidence="3">Aldo/keto reductase</fullName>
    </submittedName>
</protein>
<feature type="domain" description="NADP-dependent oxidoreductase" evidence="2">
    <location>
        <begin position="14"/>
        <end position="290"/>
    </location>
</feature>
<accession>A0ABW7Q7I7</accession>
<comment type="caution">
    <text evidence="3">The sequence shown here is derived from an EMBL/GenBank/DDBJ whole genome shotgun (WGS) entry which is preliminary data.</text>
</comment>
<evidence type="ECO:0000313" key="4">
    <source>
        <dbReference type="Proteomes" id="UP001610861"/>
    </source>
</evidence>
<keyword evidence="4" id="KW-1185">Reference proteome</keyword>
<evidence type="ECO:0000313" key="3">
    <source>
        <dbReference type="EMBL" id="MFH8250442.1"/>
    </source>
</evidence>
<organism evidence="3 4">
    <name type="scientific">Microbacterium alkaliflavum</name>
    <dbReference type="NCBI Taxonomy" id="3248839"/>
    <lineage>
        <taxon>Bacteria</taxon>
        <taxon>Bacillati</taxon>
        <taxon>Actinomycetota</taxon>
        <taxon>Actinomycetes</taxon>
        <taxon>Micrococcales</taxon>
        <taxon>Microbacteriaceae</taxon>
        <taxon>Microbacterium</taxon>
    </lineage>
</organism>
<dbReference type="InterPro" id="IPR036812">
    <property type="entry name" value="NAD(P)_OxRdtase_dom_sf"/>
</dbReference>
<name>A0ABW7Q7I7_9MICO</name>
<dbReference type="Pfam" id="PF00248">
    <property type="entry name" value="Aldo_ket_red"/>
    <property type="match status" value="1"/>
</dbReference>
<dbReference type="RefSeq" id="WP_396640377.1">
    <property type="nucleotide sequence ID" value="NZ_JBIQWL010000002.1"/>
</dbReference>
<dbReference type="PRINTS" id="PR00069">
    <property type="entry name" value="ALDKETRDTASE"/>
</dbReference>
<dbReference type="Gene3D" id="3.20.20.100">
    <property type="entry name" value="NADP-dependent oxidoreductase domain"/>
    <property type="match status" value="1"/>
</dbReference>